<dbReference type="PANTHER" id="PTHR24421:SF10">
    <property type="entry name" value="NITRATE_NITRITE SENSOR PROTEIN NARQ"/>
    <property type="match status" value="1"/>
</dbReference>
<dbReference type="Gene3D" id="3.30.450.20">
    <property type="entry name" value="PAS domain"/>
    <property type="match status" value="2"/>
</dbReference>
<dbReference type="InterPro" id="IPR003018">
    <property type="entry name" value="GAF"/>
</dbReference>
<keyword evidence="7" id="KW-0067">ATP-binding</keyword>
<dbReference type="GO" id="GO:0005524">
    <property type="term" value="F:ATP binding"/>
    <property type="evidence" value="ECO:0007669"/>
    <property type="project" value="UniProtKB-KW"/>
</dbReference>
<dbReference type="Gene3D" id="3.30.450.40">
    <property type="match status" value="1"/>
</dbReference>
<reference evidence="12 13" key="1">
    <citation type="submission" date="2019-02" db="EMBL/GenBank/DDBJ databases">
        <title>Deep-cultivation of Planctomycetes and their phenomic and genomic characterization uncovers novel biology.</title>
        <authorList>
            <person name="Wiegand S."/>
            <person name="Jogler M."/>
            <person name="Boedeker C."/>
            <person name="Pinto D."/>
            <person name="Vollmers J."/>
            <person name="Rivas-Marin E."/>
            <person name="Kohn T."/>
            <person name="Peeters S.H."/>
            <person name="Heuer A."/>
            <person name="Rast P."/>
            <person name="Oberbeckmann S."/>
            <person name="Bunk B."/>
            <person name="Jeske O."/>
            <person name="Meyerdierks A."/>
            <person name="Storesund J.E."/>
            <person name="Kallscheuer N."/>
            <person name="Luecker S."/>
            <person name="Lage O.M."/>
            <person name="Pohl T."/>
            <person name="Merkel B.J."/>
            <person name="Hornburger P."/>
            <person name="Mueller R.-W."/>
            <person name="Bruemmer F."/>
            <person name="Labrenz M."/>
            <person name="Spormann A.M."/>
            <person name="Op Den Camp H."/>
            <person name="Overmann J."/>
            <person name="Amann R."/>
            <person name="Jetten M.S.M."/>
            <person name="Mascher T."/>
            <person name="Medema M.H."/>
            <person name="Devos D.P."/>
            <person name="Kaster A.-K."/>
            <person name="Ovreas L."/>
            <person name="Rohde M."/>
            <person name="Galperin M.Y."/>
            <person name="Jogler C."/>
        </authorList>
    </citation>
    <scope>NUCLEOTIDE SEQUENCE [LARGE SCALE GENOMIC DNA]</scope>
    <source>
        <strain evidence="12 13">Pla52o</strain>
    </source>
</reference>
<dbReference type="SUPFAM" id="SSF55781">
    <property type="entry name" value="GAF domain-like"/>
    <property type="match status" value="1"/>
</dbReference>
<evidence type="ECO:0000256" key="8">
    <source>
        <dbReference type="ARBA" id="ARBA00023012"/>
    </source>
</evidence>
<dbReference type="CDD" id="cd16917">
    <property type="entry name" value="HATPase_UhpB-NarQ-NarX-like"/>
    <property type="match status" value="1"/>
</dbReference>
<organism evidence="12 13">
    <name type="scientific">Novipirellula galeiformis</name>
    <dbReference type="NCBI Taxonomy" id="2528004"/>
    <lineage>
        <taxon>Bacteria</taxon>
        <taxon>Pseudomonadati</taxon>
        <taxon>Planctomycetota</taxon>
        <taxon>Planctomycetia</taxon>
        <taxon>Pirellulales</taxon>
        <taxon>Pirellulaceae</taxon>
        <taxon>Novipirellula</taxon>
    </lineage>
</organism>
<evidence type="ECO:0000259" key="11">
    <source>
        <dbReference type="PROSITE" id="PS50113"/>
    </source>
</evidence>
<dbReference type="InterPro" id="IPR036890">
    <property type="entry name" value="HATPase_C_sf"/>
</dbReference>
<dbReference type="Gene3D" id="3.30.565.10">
    <property type="entry name" value="Histidine kinase-like ATPase, C-terminal domain"/>
    <property type="match status" value="1"/>
</dbReference>
<dbReference type="PROSITE" id="PS50112">
    <property type="entry name" value="PAS"/>
    <property type="match status" value="1"/>
</dbReference>
<feature type="domain" description="Histidine kinase" evidence="9">
    <location>
        <begin position="501"/>
        <end position="590"/>
    </location>
</feature>
<dbReference type="InterPro" id="IPR005467">
    <property type="entry name" value="His_kinase_dom"/>
</dbReference>
<dbReference type="SMART" id="SM00086">
    <property type="entry name" value="PAC"/>
    <property type="match status" value="2"/>
</dbReference>
<keyword evidence="5" id="KW-0547">Nucleotide-binding</keyword>
<keyword evidence="13" id="KW-1185">Reference proteome</keyword>
<dbReference type="InterPro" id="IPR013655">
    <property type="entry name" value="PAS_fold_3"/>
</dbReference>
<keyword evidence="4 12" id="KW-0808">Transferase</keyword>
<evidence type="ECO:0000256" key="5">
    <source>
        <dbReference type="ARBA" id="ARBA00022741"/>
    </source>
</evidence>
<name>A0A5C6CQA7_9BACT</name>
<comment type="catalytic activity">
    <reaction evidence="1">
        <text>ATP + protein L-histidine = ADP + protein N-phospho-L-histidine.</text>
        <dbReference type="EC" id="2.7.13.3"/>
    </reaction>
</comment>
<dbReference type="InterPro" id="IPR001610">
    <property type="entry name" value="PAC"/>
</dbReference>
<dbReference type="NCBIfam" id="TIGR00229">
    <property type="entry name" value="sensory_box"/>
    <property type="match status" value="1"/>
</dbReference>
<evidence type="ECO:0000256" key="1">
    <source>
        <dbReference type="ARBA" id="ARBA00000085"/>
    </source>
</evidence>
<dbReference type="AlphaFoldDB" id="A0A5C6CQA7"/>
<evidence type="ECO:0000256" key="6">
    <source>
        <dbReference type="ARBA" id="ARBA00022777"/>
    </source>
</evidence>
<dbReference type="EMBL" id="SJPT01000002">
    <property type="protein sequence ID" value="TWU24989.1"/>
    <property type="molecule type" value="Genomic_DNA"/>
</dbReference>
<evidence type="ECO:0000313" key="13">
    <source>
        <dbReference type="Proteomes" id="UP000316304"/>
    </source>
</evidence>
<dbReference type="PANTHER" id="PTHR24421">
    <property type="entry name" value="NITRATE/NITRITE SENSOR PROTEIN NARX-RELATED"/>
    <property type="match status" value="1"/>
</dbReference>
<protein>
    <recommendedName>
        <fullName evidence="2">histidine kinase</fullName>
        <ecNumber evidence="2">2.7.13.3</ecNumber>
    </recommendedName>
</protein>
<dbReference type="Gene3D" id="2.10.70.100">
    <property type="match status" value="1"/>
</dbReference>
<sequence length="593" mass="66999">MEALFETVRRSGHVGPYEMKCLCKDGSQFWMIQSGCTLEDGTIVMHCVDIGERKRVETELRQAEEKLRAASTAAKLGWYSYDVVSEEIYWSKELRSIVQVGPDEPLNLERLRQLIHPEDRAFIQSHLNKSLRECDEDGYHAEFRIVRSNGEIRWFENRGKVLAIDEEGKLQPRFAVGMLLDITERKAAEQSTRELNKTLEQQAIQRNELRELLQHITRIANEAKTVEMAMRVTLDQITQYNGWLVGHVWRLADDDSGQMQSTGLWHVRKDAALSLQKLGDFQQTRGGLRFASGQGMIGRVLQTNEPQWVEDATLDPLLNRISDVGFRAAIAFPITVDGEIVAVMEFLSDHVLSRNHFFLEILPHIGIQLGHLIARKRLEAIAANIAIAEQQRIGRELHDGIAQQLTGGALIAETLRRSLPEQMKSQFENVKHLSDILKQAHQDVRRLSNGLLPSPIESVDLLPTLHGLAADTVDRFHLKCDVDHHRFDEGFVCNDSVALVIYQIACEAVHNTIKHAQANQIVIELRSMDHFAMTVRDDGVGFTFTGPAHKTSAHGLRIMRYRAESIGGELKIDTAPNQGTSVTLTIPQRNCQS</sequence>
<proteinExistence type="predicted"/>
<dbReference type="SUPFAM" id="SSF55874">
    <property type="entry name" value="ATPase domain of HSP90 chaperone/DNA topoisomerase II/histidine kinase"/>
    <property type="match status" value="1"/>
</dbReference>
<keyword evidence="6 12" id="KW-0418">Kinase</keyword>
<dbReference type="InterPro" id="IPR029016">
    <property type="entry name" value="GAF-like_dom_sf"/>
</dbReference>
<dbReference type="PROSITE" id="PS50109">
    <property type="entry name" value="HIS_KIN"/>
    <property type="match status" value="1"/>
</dbReference>
<evidence type="ECO:0000256" key="7">
    <source>
        <dbReference type="ARBA" id="ARBA00022840"/>
    </source>
</evidence>
<dbReference type="InterPro" id="IPR003594">
    <property type="entry name" value="HATPase_dom"/>
</dbReference>
<evidence type="ECO:0000259" key="9">
    <source>
        <dbReference type="PROSITE" id="PS50109"/>
    </source>
</evidence>
<gene>
    <name evidence="12" type="primary">degS</name>
    <name evidence="12" type="ORF">Pla52o_12860</name>
</gene>
<accession>A0A5C6CQA7</accession>
<dbReference type="Pfam" id="PF08447">
    <property type="entry name" value="PAS_3"/>
    <property type="match status" value="1"/>
</dbReference>
<dbReference type="InterPro" id="IPR050482">
    <property type="entry name" value="Sensor_HK_TwoCompSys"/>
</dbReference>
<dbReference type="Proteomes" id="UP000316304">
    <property type="component" value="Unassembled WGS sequence"/>
</dbReference>
<evidence type="ECO:0000256" key="2">
    <source>
        <dbReference type="ARBA" id="ARBA00012438"/>
    </source>
</evidence>
<dbReference type="Pfam" id="PF07730">
    <property type="entry name" value="HisKA_3"/>
    <property type="match status" value="1"/>
</dbReference>
<dbReference type="GO" id="GO:0046983">
    <property type="term" value="F:protein dimerization activity"/>
    <property type="evidence" value="ECO:0007669"/>
    <property type="project" value="InterPro"/>
</dbReference>
<comment type="caution">
    <text evidence="12">The sequence shown here is derived from an EMBL/GenBank/DDBJ whole genome shotgun (WGS) entry which is preliminary data.</text>
</comment>
<dbReference type="Pfam" id="PF02518">
    <property type="entry name" value="HATPase_c"/>
    <property type="match status" value="1"/>
</dbReference>
<dbReference type="GO" id="GO:0016020">
    <property type="term" value="C:membrane"/>
    <property type="evidence" value="ECO:0007669"/>
    <property type="project" value="InterPro"/>
</dbReference>
<dbReference type="PROSITE" id="PS50113">
    <property type="entry name" value="PAC"/>
    <property type="match status" value="1"/>
</dbReference>
<evidence type="ECO:0000313" key="12">
    <source>
        <dbReference type="EMBL" id="TWU24989.1"/>
    </source>
</evidence>
<dbReference type="SUPFAM" id="SSF55785">
    <property type="entry name" value="PYP-like sensor domain (PAS domain)"/>
    <property type="match status" value="2"/>
</dbReference>
<dbReference type="InterPro" id="IPR000700">
    <property type="entry name" value="PAS-assoc_C"/>
</dbReference>
<dbReference type="InterPro" id="IPR035965">
    <property type="entry name" value="PAS-like_dom_sf"/>
</dbReference>
<keyword evidence="8" id="KW-0902">Two-component regulatory system</keyword>
<dbReference type="Gene3D" id="1.20.5.1930">
    <property type="match status" value="1"/>
</dbReference>
<keyword evidence="3" id="KW-0597">Phosphoprotein</keyword>
<dbReference type="InterPro" id="IPR011712">
    <property type="entry name" value="Sig_transdc_His_kin_sub3_dim/P"/>
</dbReference>
<dbReference type="InterPro" id="IPR000014">
    <property type="entry name" value="PAS"/>
</dbReference>
<dbReference type="SMART" id="SM00065">
    <property type="entry name" value="GAF"/>
    <property type="match status" value="1"/>
</dbReference>
<dbReference type="Pfam" id="PF13185">
    <property type="entry name" value="GAF_2"/>
    <property type="match status" value="1"/>
</dbReference>
<dbReference type="GO" id="GO:0000155">
    <property type="term" value="F:phosphorelay sensor kinase activity"/>
    <property type="evidence" value="ECO:0007669"/>
    <property type="project" value="InterPro"/>
</dbReference>
<feature type="domain" description="PAS" evidence="10">
    <location>
        <begin position="63"/>
        <end position="134"/>
    </location>
</feature>
<evidence type="ECO:0000259" key="10">
    <source>
        <dbReference type="PROSITE" id="PS50112"/>
    </source>
</evidence>
<feature type="domain" description="PAC" evidence="11">
    <location>
        <begin position="139"/>
        <end position="194"/>
    </location>
</feature>
<dbReference type="SMART" id="SM00387">
    <property type="entry name" value="HATPase_c"/>
    <property type="match status" value="1"/>
</dbReference>
<dbReference type="EC" id="2.7.13.3" evidence="2"/>
<evidence type="ECO:0000256" key="3">
    <source>
        <dbReference type="ARBA" id="ARBA00022553"/>
    </source>
</evidence>
<evidence type="ECO:0000256" key="4">
    <source>
        <dbReference type="ARBA" id="ARBA00022679"/>
    </source>
</evidence>